<dbReference type="PRINTS" id="PR01713">
    <property type="entry name" value="NUCEPIMERASE"/>
</dbReference>
<feature type="domain" description="NAD-dependent epimerase/dehydratase" evidence="3">
    <location>
        <begin position="176"/>
        <end position="276"/>
    </location>
</feature>
<name>A0AAU7X7E7_9HYPH</name>
<dbReference type="PANTHER" id="PTHR43000">
    <property type="entry name" value="DTDP-D-GLUCOSE 4,6-DEHYDRATASE-RELATED"/>
    <property type="match status" value="1"/>
</dbReference>
<dbReference type="AlphaFoldDB" id="A0AAU7X7E7"/>
<proteinExistence type="inferred from homology"/>
<gene>
    <name evidence="4" type="ORF">ABS361_16945</name>
</gene>
<dbReference type="RefSeq" id="WP_407048847.1">
    <property type="nucleotide sequence ID" value="NZ_CP158568.1"/>
</dbReference>
<evidence type="ECO:0000259" key="3">
    <source>
        <dbReference type="Pfam" id="PF01370"/>
    </source>
</evidence>
<evidence type="ECO:0000313" key="4">
    <source>
        <dbReference type="EMBL" id="XBY43745.1"/>
    </source>
</evidence>
<protein>
    <submittedName>
        <fullName evidence="4">SDR family NAD(P)-dependent oxidoreductase</fullName>
    </submittedName>
</protein>
<reference evidence="4" key="1">
    <citation type="submission" date="2024-06" db="EMBL/GenBank/DDBJ databases">
        <title>Methylostella associata gen. nov., sp. nov., a novel Ancalomicrobiaceae-affiliated facultatively methylotrophic bacteria that feed on methanotrophs of the genus Methylococcus.</title>
        <authorList>
            <person name="Saltykova V."/>
            <person name="Danilova O.V."/>
            <person name="Oshkin I.Y."/>
            <person name="Belova S.E."/>
            <person name="Pimenov N.V."/>
            <person name="Dedysh S.N."/>
        </authorList>
    </citation>
    <scope>NUCLEOTIDE SEQUENCE</scope>
    <source>
        <strain evidence="4">S20</strain>
    </source>
</reference>
<dbReference type="EMBL" id="CP158568">
    <property type="protein sequence ID" value="XBY43745.1"/>
    <property type="molecule type" value="Genomic_DNA"/>
</dbReference>
<feature type="domain" description="NAD-dependent epimerase/dehydratase" evidence="3">
    <location>
        <begin position="4"/>
        <end position="131"/>
    </location>
</feature>
<dbReference type="Pfam" id="PF01370">
    <property type="entry name" value="Epimerase"/>
    <property type="match status" value="2"/>
</dbReference>
<dbReference type="InterPro" id="IPR036291">
    <property type="entry name" value="NAD(P)-bd_dom_sf"/>
</dbReference>
<accession>A0AAU7X7E7</accession>
<dbReference type="InterPro" id="IPR001509">
    <property type="entry name" value="Epimerase_deHydtase"/>
</dbReference>
<sequence>MEKVLVTGGAGFIGRHVVDALLKRGHQVRVFDSLIEQVHGGADRPNGLAPEAEFVAGDMRDADAVAAALKGIDSVVHLAAEVGVGQSMYAIDRYVSVNDQGTAILFQQMIERPVRRVVVASSMSIYGEGLYRTQDGVAVEDAARSRMVGIGWDPVDEHGRSLIPVPTPEWKRPSLASVYALTKYVQERLTLCVAPAYGMEAVALRLYNVYGPGQALSNPYTGVLAIFASRLANGQPPLLFEDGHQRRDFVHVSDVAEAFAVSLEHPKAAGEVFNIASGQDRSVLDIARALGRAMGRTDIEPEVTGKARTGDIRHCFADTTRAAETIGFVAKADFERGLEELAEWVAGEEAVDRVDAARRELEARGLVA</sequence>
<dbReference type="Gene3D" id="3.40.50.720">
    <property type="entry name" value="NAD(P)-binding Rossmann-like Domain"/>
    <property type="match status" value="1"/>
</dbReference>
<evidence type="ECO:0000256" key="1">
    <source>
        <dbReference type="ARBA" id="ARBA00005125"/>
    </source>
</evidence>
<dbReference type="KEGG" id="mflg:ABS361_16945"/>
<organism evidence="4">
    <name type="scientific">Methyloraptor flagellatus</name>
    <dbReference type="NCBI Taxonomy" id="3162530"/>
    <lineage>
        <taxon>Bacteria</taxon>
        <taxon>Pseudomonadati</taxon>
        <taxon>Pseudomonadota</taxon>
        <taxon>Alphaproteobacteria</taxon>
        <taxon>Hyphomicrobiales</taxon>
        <taxon>Ancalomicrobiaceae</taxon>
        <taxon>Methyloraptor</taxon>
    </lineage>
</organism>
<dbReference type="SUPFAM" id="SSF51735">
    <property type="entry name" value="NAD(P)-binding Rossmann-fold domains"/>
    <property type="match status" value="1"/>
</dbReference>
<comment type="similarity">
    <text evidence="2">Belongs to the NAD(P)-dependent epimerase/dehydratase family.</text>
</comment>
<evidence type="ECO:0000256" key="2">
    <source>
        <dbReference type="ARBA" id="ARBA00007637"/>
    </source>
</evidence>
<comment type="pathway">
    <text evidence="1">Bacterial outer membrane biogenesis; LPS O-antigen biosynthesis.</text>
</comment>